<evidence type="ECO:0000313" key="3">
    <source>
        <dbReference type="Proteomes" id="UP000265520"/>
    </source>
</evidence>
<comment type="caution">
    <text evidence="2">The sequence shown here is derived from an EMBL/GenBank/DDBJ whole genome shotgun (WGS) entry which is preliminary data.</text>
</comment>
<sequence>NSMAWQHQHRVGRGGGLPHSGVLAGVAVLLSLWCYSVL</sequence>
<dbReference type="Proteomes" id="UP000265520">
    <property type="component" value="Unassembled WGS sequence"/>
</dbReference>
<keyword evidence="1" id="KW-0812">Transmembrane</keyword>
<organism evidence="2 3">
    <name type="scientific">Trifolium medium</name>
    <dbReference type="NCBI Taxonomy" id="97028"/>
    <lineage>
        <taxon>Eukaryota</taxon>
        <taxon>Viridiplantae</taxon>
        <taxon>Streptophyta</taxon>
        <taxon>Embryophyta</taxon>
        <taxon>Tracheophyta</taxon>
        <taxon>Spermatophyta</taxon>
        <taxon>Magnoliopsida</taxon>
        <taxon>eudicotyledons</taxon>
        <taxon>Gunneridae</taxon>
        <taxon>Pentapetalae</taxon>
        <taxon>rosids</taxon>
        <taxon>fabids</taxon>
        <taxon>Fabales</taxon>
        <taxon>Fabaceae</taxon>
        <taxon>Papilionoideae</taxon>
        <taxon>50 kb inversion clade</taxon>
        <taxon>NPAAA clade</taxon>
        <taxon>Hologalegina</taxon>
        <taxon>IRL clade</taxon>
        <taxon>Trifolieae</taxon>
        <taxon>Trifolium</taxon>
    </lineage>
</organism>
<dbReference type="EMBL" id="LXQA011101319">
    <property type="protein sequence ID" value="MCI84883.1"/>
    <property type="molecule type" value="Genomic_DNA"/>
</dbReference>
<reference evidence="2 3" key="1">
    <citation type="journal article" date="2018" name="Front. Plant Sci.">
        <title>Red Clover (Trifolium pratense) and Zigzag Clover (T. medium) - A Picture of Genomic Similarities and Differences.</title>
        <authorList>
            <person name="Dluhosova J."/>
            <person name="Istvanek J."/>
            <person name="Nedelnik J."/>
            <person name="Repkova J."/>
        </authorList>
    </citation>
    <scope>NUCLEOTIDE SEQUENCE [LARGE SCALE GENOMIC DNA]</scope>
    <source>
        <strain evidence="3">cv. 10/8</strain>
        <tissue evidence="2">Leaf</tissue>
    </source>
</reference>
<keyword evidence="1" id="KW-0472">Membrane</keyword>
<feature type="non-terminal residue" evidence="2">
    <location>
        <position position="1"/>
    </location>
</feature>
<proteinExistence type="predicted"/>
<keyword evidence="1" id="KW-1133">Transmembrane helix</keyword>
<protein>
    <submittedName>
        <fullName evidence="2">Uncharacterized protein</fullName>
    </submittedName>
</protein>
<dbReference type="AlphaFoldDB" id="A0A392VBU3"/>
<name>A0A392VBU3_9FABA</name>
<evidence type="ECO:0000256" key="1">
    <source>
        <dbReference type="SAM" id="Phobius"/>
    </source>
</evidence>
<feature type="transmembrane region" description="Helical" evidence="1">
    <location>
        <begin position="20"/>
        <end position="37"/>
    </location>
</feature>
<evidence type="ECO:0000313" key="2">
    <source>
        <dbReference type="EMBL" id="MCI84883.1"/>
    </source>
</evidence>
<accession>A0A392VBU3</accession>
<keyword evidence="3" id="KW-1185">Reference proteome</keyword>